<dbReference type="SMART" id="SM00717">
    <property type="entry name" value="SANT"/>
    <property type="match status" value="2"/>
</dbReference>
<dbReference type="GO" id="GO:0005634">
    <property type="term" value="C:nucleus"/>
    <property type="evidence" value="ECO:0007669"/>
    <property type="project" value="UniProtKB-SubCell"/>
</dbReference>
<evidence type="ECO:0000313" key="9">
    <source>
        <dbReference type="EMBL" id="QSD99685.1"/>
    </source>
</evidence>
<dbReference type="InterPro" id="IPR017930">
    <property type="entry name" value="Myb_dom"/>
</dbReference>
<dbReference type="PROSITE" id="PS51294">
    <property type="entry name" value="HTH_MYB"/>
    <property type="match status" value="2"/>
</dbReference>
<dbReference type="PANTHER" id="PTHR47995">
    <property type="entry name" value="TRANSCRIPTION FACTOR MYB33-RELATED"/>
    <property type="match status" value="1"/>
</dbReference>
<feature type="domain" description="HTH myb-type" evidence="8">
    <location>
        <begin position="66"/>
        <end position="116"/>
    </location>
</feature>
<dbReference type="GO" id="GO:0006355">
    <property type="term" value="P:regulation of DNA-templated transcription"/>
    <property type="evidence" value="ECO:0007669"/>
    <property type="project" value="UniProtKB-ARBA"/>
</dbReference>
<evidence type="ECO:0000256" key="2">
    <source>
        <dbReference type="ARBA" id="ARBA00022737"/>
    </source>
</evidence>
<feature type="domain" description="Myb-like" evidence="7">
    <location>
        <begin position="9"/>
        <end position="61"/>
    </location>
</feature>
<dbReference type="SUPFAM" id="SSF46689">
    <property type="entry name" value="Homeodomain-like"/>
    <property type="match status" value="1"/>
</dbReference>
<proteinExistence type="predicted"/>
<evidence type="ECO:0000256" key="6">
    <source>
        <dbReference type="ARBA" id="ARBA00023242"/>
    </source>
</evidence>
<dbReference type="Pfam" id="PF13921">
    <property type="entry name" value="Myb_DNA-bind_6"/>
    <property type="match status" value="1"/>
</dbReference>
<comment type="subcellular location">
    <subcellularLocation>
        <location evidence="1">Nucleus</location>
    </subcellularLocation>
</comment>
<reference evidence="9" key="1">
    <citation type="journal article" name="Plants (Basel)">
        <title>NAC and MYB Families and Lignin Biosynthesis-Related Members Identification and Expression Analysis in Melilotus albus.</title>
        <authorList>
            <person name="Chen L."/>
            <person name="Wu F."/>
            <person name="Zhang J."/>
        </authorList>
    </citation>
    <scope>NUCLEOTIDE SEQUENCE</scope>
</reference>
<organism evidence="9">
    <name type="scientific">Melilotus albus</name>
    <name type="common">White sweet clover</name>
    <name type="synonym">Melilotus officinalis subsp. albus</name>
    <dbReference type="NCBI Taxonomy" id="47082"/>
    <lineage>
        <taxon>Eukaryota</taxon>
        <taxon>Viridiplantae</taxon>
        <taxon>Streptophyta</taxon>
        <taxon>Embryophyta</taxon>
        <taxon>Tracheophyta</taxon>
        <taxon>Spermatophyta</taxon>
        <taxon>Magnoliopsida</taxon>
        <taxon>eudicotyledons</taxon>
        <taxon>Gunneridae</taxon>
        <taxon>Pentapetalae</taxon>
        <taxon>rosids</taxon>
        <taxon>fabids</taxon>
        <taxon>Fabales</taxon>
        <taxon>Fabaceae</taxon>
        <taxon>Papilionoideae</taxon>
        <taxon>50 kb inversion clade</taxon>
        <taxon>NPAAA clade</taxon>
        <taxon>Hologalegina</taxon>
        <taxon>IRL clade</taxon>
        <taxon>Trifolieae</taxon>
        <taxon>Melilotus</taxon>
    </lineage>
</organism>
<dbReference type="AlphaFoldDB" id="A0A896WCW2"/>
<dbReference type="InterPro" id="IPR001005">
    <property type="entry name" value="SANT/Myb"/>
</dbReference>
<keyword evidence="2" id="KW-0677">Repeat</keyword>
<dbReference type="EMBL" id="MW302531">
    <property type="protein sequence ID" value="QSD99685.1"/>
    <property type="molecule type" value="Genomic_DNA"/>
</dbReference>
<evidence type="ECO:0000256" key="1">
    <source>
        <dbReference type="ARBA" id="ARBA00004123"/>
    </source>
</evidence>
<evidence type="ECO:0000256" key="4">
    <source>
        <dbReference type="ARBA" id="ARBA00023125"/>
    </source>
</evidence>
<dbReference type="GO" id="GO:0003677">
    <property type="term" value="F:DNA binding"/>
    <property type="evidence" value="ECO:0007669"/>
    <property type="project" value="UniProtKB-KW"/>
</dbReference>
<dbReference type="FunFam" id="1.10.10.60:FF:000449">
    <property type="entry name" value="MYB-related transcription factor"/>
    <property type="match status" value="1"/>
</dbReference>
<keyword evidence="4" id="KW-0238">DNA-binding</keyword>
<evidence type="ECO:0000259" key="8">
    <source>
        <dbReference type="PROSITE" id="PS51294"/>
    </source>
</evidence>
<evidence type="ECO:0000256" key="3">
    <source>
        <dbReference type="ARBA" id="ARBA00023015"/>
    </source>
</evidence>
<keyword evidence="3" id="KW-0805">Transcription regulation</keyword>
<dbReference type="CDD" id="cd00167">
    <property type="entry name" value="SANT"/>
    <property type="match status" value="2"/>
</dbReference>
<sequence>MSSSSSDTNNGLKKGKWSKEEDELLKAYVTKYGEKNWKTVSKNAGLNRDDKSCRFRWYNHLHSKVKKGPFSKEEEEKVLQLYTKFGGLWSKMAAELPGRTDNAIKNFWNSRKRKRERRGLQVDIELNGDHGESSLGVSSSQQVDDLQEEEFNIPEVKFRKDNLHRRYPSIFDEKNENNFRYSIGTSGIPMAISPYKSGSLESMFYTPKNLEGSDVGRVHSSTTNLVDEKGKKPISLENDVEANHDNLMHPADLWLGFSSLYNEDASRVHSSTTNLIDEKGKKPISLENKVEANHDYLMDPNDWFDVGSSKTNLVDALDKVLIGEGIDGDLLFDFSSLDNDDASRVHSSKTNLVDEKGKKPISFENDVEANPGDLMDSDLLFDINA</sequence>
<dbReference type="Gene3D" id="1.10.10.60">
    <property type="entry name" value="Homeodomain-like"/>
    <property type="match status" value="2"/>
</dbReference>
<keyword evidence="6" id="KW-0539">Nucleus</keyword>
<dbReference type="PANTHER" id="PTHR47995:SF18">
    <property type="entry name" value="TRANSCRIPTION FACTOR MYB65"/>
    <property type="match status" value="1"/>
</dbReference>
<name>A0A896WCW2_MELAB</name>
<feature type="domain" description="HTH myb-type" evidence="8">
    <location>
        <begin position="9"/>
        <end position="65"/>
    </location>
</feature>
<protein>
    <submittedName>
        <fullName evidence="9">MYB family transcription factor</fullName>
    </submittedName>
</protein>
<accession>A0A896WCW2</accession>
<keyword evidence="5" id="KW-0804">Transcription</keyword>
<dbReference type="PROSITE" id="PS50090">
    <property type="entry name" value="MYB_LIKE"/>
    <property type="match status" value="2"/>
</dbReference>
<evidence type="ECO:0000256" key="5">
    <source>
        <dbReference type="ARBA" id="ARBA00023163"/>
    </source>
</evidence>
<dbReference type="InterPro" id="IPR009057">
    <property type="entry name" value="Homeodomain-like_sf"/>
</dbReference>
<evidence type="ECO:0000259" key="7">
    <source>
        <dbReference type="PROSITE" id="PS50090"/>
    </source>
</evidence>
<feature type="domain" description="Myb-like" evidence="7">
    <location>
        <begin position="62"/>
        <end position="112"/>
    </location>
</feature>
<gene>
    <name evidence="9" type="primary">EVM0034070.1</name>
</gene>